<reference evidence="5" key="1">
    <citation type="journal article" date="2014" name="Int. J. Syst. Evol. Microbiol.">
        <title>Complete genome sequence of Corynebacterium casei LMG S-19264T (=DSM 44701T), isolated from a smear-ripened cheese.</title>
        <authorList>
            <consortium name="US DOE Joint Genome Institute (JGI-PGF)"/>
            <person name="Walter F."/>
            <person name="Albersmeier A."/>
            <person name="Kalinowski J."/>
            <person name="Ruckert C."/>
        </authorList>
    </citation>
    <scope>NUCLEOTIDE SEQUENCE</scope>
    <source>
        <strain evidence="5">JCM 3131</strain>
    </source>
</reference>
<dbReference type="GO" id="GO:0003700">
    <property type="term" value="F:DNA-binding transcription factor activity"/>
    <property type="evidence" value="ECO:0007669"/>
    <property type="project" value="TreeGrafter"/>
</dbReference>
<dbReference type="CDD" id="cd01392">
    <property type="entry name" value="HTH_LacI"/>
    <property type="match status" value="1"/>
</dbReference>
<dbReference type="AlphaFoldDB" id="A0A918EYJ7"/>
<organism evidence="5 6">
    <name type="scientific">Streptomyces ruber</name>
    <dbReference type="NCBI Taxonomy" id="83378"/>
    <lineage>
        <taxon>Bacteria</taxon>
        <taxon>Bacillati</taxon>
        <taxon>Actinomycetota</taxon>
        <taxon>Actinomycetes</taxon>
        <taxon>Kitasatosporales</taxon>
        <taxon>Streptomycetaceae</taxon>
        <taxon>Streptomyces</taxon>
    </lineage>
</organism>
<dbReference type="PANTHER" id="PTHR30146:SF153">
    <property type="entry name" value="LACTOSE OPERON REPRESSOR"/>
    <property type="match status" value="1"/>
</dbReference>
<accession>A0A918EYJ7</accession>
<keyword evidence="2" id="KW-0238">DNA-binding</keyword>
<dbReference type="RefSeq" id="WP_189219913.1">
    <property type="nucleotide sequence ID" value="NZ_BMQK01000018.1"/>
</dbReference>
<evidence type="ECO:0000256" key="3">
    <source>
        <dbReference type="ARBA" id="ARBA00023163"/>
    </source>
</evidence>
<dbReference type="Gene3D" id="3.40.50.2300">
    <property type="match status" value="1"/>
</dbReference>
<gene>
    <name evidence="5" type="ORF">GCM10010145_58660</name>
</gene>
<dbReference type="SMART" id="SM00354">
    <property type="entry name" value="HTH_LACI"/>
    <property type="match status" value="1"/>
</dbReference>
<evidence type="ECO:0000259" key="4">
    <source>
        <dbReference type="PROSITE" id="PS50932"/>
    </source>
</evidence>
<keyword evidence="6" id="KW-1185">Reference proteome</keyword>
<dbReference type="InterPro" id="IPR000843">
    <property type="entry name" value="HTH_LacI"/>
</dbReference>
<name>A0A918EYJ7_9ACTN</name>
<dbReference type="InterPro" id="IPR010982">
    <property type="entry name" value="Lambda_DNA-bd_dom_sf"/>
</dbReference>
<dbReference type="Gene3D" id="1.10.260.40">
    <property type="entry name" value="lambda repressor-like DNA-binding domains"/>
    <property type="match status" value="1"/>
</dbReference>
<evidence type="ECO:0000256" key="1">
    <source>
        <dbReference type="ARBA" id="ARBA00023015"/>
    </source>
</evidence>
<keyword evidence="3" id="KW-0804">Transcription</keyword>
<dbReference type="Proteomes" id="UP000620156">
    <property type="component" value="Unassembled WGS sequence"/>
</dbReference>
<reference evidence="5" key="2">
    <citation type="submission" date="2020-09" db="EMBL/GenBank/DDBJ databases">
        <authorList>
            <person name="Sun Q."/>
            <person name="Ohkuma M."/>
        </authorList>
    </citation>
    <scope>NUCLEOTIDE SEQUENCE</scope>
    <source>
        <strain evidence="5">JCM 3131</strain>
    </source>
</reference>
<sequence length="125" mass="13222">MVTSKDVALRAGVAQSTVSCVMSGSRAISPATRAKVERAMRELGYHPNAGARALKLRRTSVLGLVVRFSAQTELAGVLPFIETVTATARGHDYDVVLVPADEGHAGIDAPPLPGARDWRAGFTRP</sequence>
<protein>
    <recommendedName>
        <fullName evidence="4">HTH lacI-type domain-containing protein</fullName>
    </recommendedName>
</protein>
<evidence type="ECO:0000313" key="6">
    <source>
        <dbReference type="Proteomes" id="UP000620156"/>
    </source>
</evidence>
<dbReference type="GO" id="GO:0000976">
    <property type="term" value="F:transcription cis-regulatory region binding"/>
    <property type="evidence" value="ECO:0007669"/>
    <property type="project" value="TreeGrafter"/>
</dbReference>
<comment type="caution">
    <text evidence="5">The sequence shown here is derived from an EMBL/GenBank/DDBJ whole genome shotgun (WGS) entry which is preliminary data.</text>
</comment>
<evidence type="ECO:0000256" key="2">
    <source>
        <dbReference type="ARBA" id="ARBA00023125"/>
    </source>
</evidence>
<dbReference type="EMBL" id="BMQK01000018">
    <property type="protein sequence ID" value="GGQ81196.1"/>
    <property type="molecule type" value="Genomic_DNA"/>
</dbReference>
<evidence type="ECO:0000313" key="5">
    <source>
        <dbReference type="EMBL" id="GGQ81196.1"/>
    </source>
</evidence>
<dbReference type="PROSITE" id="PS50932">
    <property type="entry name" value="HTH_LACI_2"/>
    <property type="match status" value="1"/>
</dbReference>
<dbReference type="SUPFAM" id="SSF47413">
    <property type="entry name" value="lambda repressor-like DNA-binding domains"/>
    <property type="match status" value="1"/>
</dbReference>
<keyword evidence="1" id="KW-0805">Transcription regulation</keyword>
<dbReference type="Pfam" id="PF00356">
    <property type="entry name" value="LacI"/>
    <property type="match status" value="1"/>
</dbReference>
<dbReference type="PANTHER" id="PTHR30146">
    <property type="entry name" value="LACI-RELATED TRANSCRIPTIONAL REPRESSOR"/>
    <property type="match status" value="1"/>
</dbReference>
<proteinExistence type="predicted"/>
<feature type="domain" description="HTH lacI-type" evidence="4">
    <location>
        <begin position="2"/>
        <end position="56"/>
    </location>
</feature>